<dbReference type="PIRSF" id="PIRSF000941">
    <property type="entry name" value="DUSP12"/>
    <property type="match status" value="1"/>
</dbReference>
<dbReference type="GO" id="GO:0004725">
    <property type="term" value="F:protein tyrosine phosphatase activity"/>
    <property type="evidence" value="ECO:0007669"/>
    <property type="project" value="UniProtKB-EC"/>
</dbReference>
<organism evidence="14 15">
    <name type="scientific">Patella caerulea</name>
    <name type="common">Rayed Mediterranean limpet</name>
    <dbReference type="NCBI Taxonomy" id="87958"/>
    <lineage>
        <taxon>Eukaryota</taxon>
        <taxon>Metazoa</taxon>
        <taxon>Spiralia</taxon>
        <taxon>Lophotrochozoa</taxon>
        <taxon>Mollusca</taxon>
        <taxon>Gastropoda</taxon>
        <taxon>Patellogastropoda</taxon>
        <taxon>Patelloidea</taxon>
        <taxon>Patellidae</taxon>
        <taxon>Patella</taxon>
    </lineage>
</organism>
<evidence type="ECO:0000259" key="12">
    <source>
        <dbReference type="PROSITE" id="PS50054"/>
    </source>
</evidence>
<proteinExistence type="inferred from homology"/>
<dbReference type="PROSITE" id="PS50054">
    <property type="entry name" value="TYR_PHOSPHATASE_DUAL"/>
    <property type="match status" value="1"/>
</dbReference>
<keyword evidence="5" id="KW-0378">Hydrolase</keyword>
<dbReference type="Pfam" id="PF00782">
    <property type="entry name" value="DSPc"/>
    <property type="match status" value="1"/>
</dbReference>
<dbReference type="GO" id="GO:0005737">
    <property type="term" value="C:cytoplasm"/>
    <property type="evidence" value="ECO:0007669"/>
    <property type="project" value="UniProtKB-SubCell"/>
</dbReference>
<dbReference type="PROSITE" id="PS00383">
    <property type="entry name" value="TYR_PHOSPHATASE_1"/>
    <property type="match status" value="1"/>
</dbReference>
<dbReference type="InterPro" id="IPR000387">
    <property type="entry name" value="Tyr_Pase_dom"/>
</dbReference>
<comment type="catalytic activity">
    <reaction evidence="9">
        <text>O-phospho-L-threonyl-[protein] + H2O = L-threonyl-[protein] + phosphate</text>
        <dbReference type="Rhea" id="RHEA:47004"/>
        <dbReference type="Rhea" id="RHEA-COMP:11060"/>
        <dbReference type="Rhea" id="RHEA-COMP:11605"/>
        <dbReference type="ChEBI" id="CHEBI:15377"/>
        <dbReference type="ChEBI" id="CHEBI:30013"/>
        <dbReference type="ChEBI" id="CHEBI:43474"/>
        <dbReference type="ChEBI" id="CHEBI:61977"/>
        <dbReference type="EC" id="3.1.3.16"/>
    </reaction>
</comment>
<evidence type="ECO:0000256" key="3">
    <source>
        <dbReference type="ARBA" id="ARBA00008601"/>
    </source>
</evidence>
<evidence type="ECO:0000256" key="8">
    <source>
        <dbReference type="ARBA" id="ARBA00047761"/>
    </source>
</evidence>
<dbReference type="SMART" id="SM00195">
    <property type="entry name" value="DSPc"/>
    <property type="match status" value="1"/>
</dbReference>
<evidence type="ECO:0000256" key="4">
    <source>
        <dbReference type="ARBA" id="ARBA00022490"/>
    </source>
</evidence>
<keyword evidence="4" id="KW-0963">Cytoplasm</keyword>
<dbReference type="GO" id="GO:0004722">
    <property type="term" value="F:protein serine/threonine phosphatase activity"/>
    <property type="evidence" value="ECO:0007669"/>
    <property type="project" value="UniProtKB-EC"/>
</dbReference>
<evidence type="ECO:0000259" key="13">
    <source>
        <dbReference type="PROSITE" id="PS50056"/>
    </source>
</evidence>
<dbReference type="FunFam" id="3.90.190.10:FF:000056">
    <property type="entry name" value="Dual specificity phosphatase 12"/>
    <property type="match status" value="1"/>
</dbReference>
<dbReference type="InterPro" id="IPR016278">
    <property type="entry name" value="DUSP12"/>
</dbReference>
<dbReference type="GO" id="GO:0005634">
    <property type="term" value="C:nucleus"/>
    <property type="evidence" value="ECO:0007669"/>
    <property type="project" value="UniProtKB-SubCell"/>
</dbReference>
<evidence type="ECO:0000256" key="1">
    <source>
        <dbReference type="ARBA" id="ARBA00004123"/>
    </source>
</evidence>
<accession>A0AAN8JC99</accession>
<name>A0AAN8JC99_PATCE</name>
<dbReference type="InterPro" id="IPR016130">
    <property type="entry name" value="Tyr_Pase_AS"/>
</dbReference>
<evidence type="ECO:0008006" key="16">
    <source>
        <dbReference type="Google" id="ProtNLM"/>
    </source>
</evidence>
<gene>
    <name evidence="14" type="ORF">SNE40_016642</name>
</gene>
<evidence type="ECO:0000256" key="7">
    <source>
        <dbReference type="ARBA" id="ARBA00023242"/>
    </source>
</evidence>
<comment type="similarity">
    <text evidence="3">Belongs to the protein-tyrosine phosphatase family. Non-receptor class dual specificity subfamily.</text>
</comment>
<dbReference type="PANTHER" id="PTHR45848">
    <property type="entry name" value="DUAL SPECIFICITY PROTEIN PHOSPHATASE 12 FAMILY MEMBER"/>
    <property type="match status" value="1"/>
</dbReference>
<dbReference type="InterPro" id="IPR029021">
    <property type="entry name" value="Prot-tyrosine_phosphatase-like"/>
</dbReference>
<feature type="domain" description="Tyrosine specific protein phosphatases" evidence="13">
    <location>
        <begin position="63"/>
        <end position="124"/>
    </location>
</feature>
<dbReference type="GO" id="GO:0008138">
    <property type="term" value="F:protein tyrosine/serine/threonine phosphatase activity"/>
    <property type="evidence" value="ECO:0007669"/>
    <property type="project" value="InterPro"/>
</dbReference>
<evidence type="ECO:0000256" key="9">
    <source>
        <dbReference type="ARBA" id="ARBA00048336"/>
    </source>
</evidence>
<keyword evidence="7" id="KW-0539">Nucleus</keyword>
<comment type="subcellular location">
    <subcellularLocation>
        <location evidence="2">Cytoplasm</location>
    </subcellularLocation>
    <subcellularLocation>
        <location evidence="1">Nucleus</location>
    </subcellularLocation>
</comment>
<dbReference type="InterPro" id="IPR003595">
    <property type="entry name" value="Tyr_Pase_cat"/>
</dbReference>
<evidence type="ECO:0000256" key="11">
    <source>
        <dbReference type="PIRSR" id="PIRSR000941-50"/>
    </source>
</evidence>
<dbReference type="EMBL" id="JAZGQO010000011">
    <property type="protein sequence ID" value="KAK6173124.1"/>
    <property type="molecule type" value="Genomic_DNA"/>
</dbReference>
<dbReference type="CDD" id="cd14520">
    <property type="entry name" value="DSP_DUSP12"/>
    <property type="match status" value="1"/>
</dbReference>
<dbReference type="Gene3D" id="3.90.190.10">
    <property type="entry name" value="Protein tyrosine phosphatase superfamily"/>
    <property type="match status" value="1"/>
</dbReference>
<dbReference type="InterPro" id="IPR020422">
    <property type="entry name" value="TYR_PHOSPHATASE_DUAL_dom"/>
</dbReference>
<keyword evidence="15" id="KW-1185">Reference proteome</keyword>
<evidence type="ECO:0000313" key="14">
    <source>
        <dbReference type="EMBL" id="KAK6173124.1"/>
    </source>
</evidence>
<protein>
    <recommendedName>
        <fullName evidence="16">Protein-tyrosine-phosphatase</fullName>
    </recommendedName>
</protein>
<reference evidence="14 15" key="1">
    <citation type="submission" date="2024-01" db="EMBL/GenBank/DDBJ databases">
        <title>The genome of the rayed Mediterranean limpet Patella caerulea (Linnaeus, 1758).</title>
        <authorList>
            <person name="Anh-Thu Weber A."/>
            <person name="Halstead-Nussloch G."/>
        </authorList>
    </citation>
    <scope>NUCLEOTIDE SEQUENCE [LARGE SCALE GENOMIC DNA]</scope>
    <source>
        <strain evidence="14">AATW-2023a</strain>
        <tissue evidence="14">Whole specimen</tissue>
    </source>
</reference>
<dbReference type="PROSITE" id="PS50056">
    <property type="entry name" value="TYR_PHOSPHATASE_2"/>
    <property type="match status" value="1"/>
</dbReference>
<evidence type="ECO:0000256" key="2">
    <source>
        <dbReference type="ARBA" id="ARBA00004496"/>
    </source>
</evidence>
<keyword evidence="6" id="KW-0904">Protein phosphatase</keyword>
<evidence type="ECO:0000256" key="10">
    <source>
        <dbReference type="ARBA" id="ARBA00051722"/>
    </source>
</evidence>
<evidence type="ECO:0000313" key="15">
    <source>
        <dbReference type="Proteomes" id="UP001347796"/>
    </source>
</evidence>
<dbReference type="AlphaFoldDB" id="A0AAN8JC99"/>
<feature type="domain" description="Tyrosine-protein phosphatase" evidence="12">
    <location>
        <begin position="4"/>
        <end position="145"/>
    </location>
</feature>
<sequence length="312" mass="35212">MSVYMNVIIENLYLGTVESSKDTEKLNELGITHILTVDVQPLFQETCDSFVTKYINLPDLAESDLLSHFEECNEFINEGREKGSVLVHCFAGVSRSATLVLAYIMNKSKISFDEALSIVKTQRPTVCPNEGFKQQLRLYEGMGCKINHQSNSYRQYRLIKLSRAIQAGVYQGQIPDDVLNNHIDNRPNLNVYKCRKCRHTLFKSSSLLSHSVGAGESSFDWRSKLGRENGDGAVTVTKDETPCDQSLFIEPMKWMLSYLKNMDGKIPCPKCSAKLGSFVWYGERCPCGTWVAPAFHIQASKVDVCVTNLRLR</sequence>
<dbReference type="PANTHER" id="PTHR45848:SF4">
    <property type="entry name" value="DUAL SPECIFICITY PROTEIN PHOSPHATASE 12"/>
    <property type="match status" value="1"/>
</dbReference>
<evidence type="ECO:0000256" key="6">
    <source>
        <dbReference type="ARBA" id="ARBA00022912"/>
    </source>
</evidence>
<comment type="caution">
    <text evidence="14">The sequence shown here is derived from an EMBL/GenBank/DDBJ whole genome shotgun (WGS) entry which is preliminary data.</text>
</comment>
<comment type="catalytic activity">
    <reaction evidence="8">
        <text>O-phospho-L-seryl-[protein] + H2O = L-seryl-[protein] + phosphate</text>
        <dbReference type="Rhea" id="RHEA:20629"/>
        <dbReference type="Rhea" id="RHEA-COMP:9863"/>
        <dbReference type="Rhea" id="RHEA-COMP:11604"/>
        <dbReference type="ChEBI" id="CHEBI:15377"/>
        <dbReference type="ChEBI" id="CHEBI:29999"/>
        <dbReference type="ChEBI" id="CHEBI:43474"/>
        <dbReference type="ChEBI" id="CHEBI:83421"/>
        <dbReference type="EC" id="3.1.3.16"/>
    </reaction>
</comment>
<evidence type="ECO:0000256" key="5">
    <source>
        <dbReference type="ARBA" id="ARBA00022801"/>
    </source>
</evidence>
<dbReference type="SUPFAM" id="SSF52799">
    <property type="entry name" value="(Phosphotyrosine protein) phosphatases II"/>
    <property type="match status" value="1"/>
</dbReference>
<feature type="active site" description="Phosphocysteine intermediate" evidence="11">
    <location>
        <position position="89"/>
    </location>
</feature>
<dbReference type="InterPro" id="IPR000340">
    <property type="entry name" value="Dual-sp_phosphatase_cat-dom"/>
</dbReference>
<dbReference type="Proteomes" id="UP001347796">
    <property type="component" value="Unassembled WGS sequence"/>
</dbReference>
<comment type="catalytic activity">
    <reaction evidence="10">
        <text>O-phospho-L-tyrosyl-[protein] + H2O = L-tyrosyl-[protein] + phosphate</text>
        <dbReference type="Rhea" id="RHEA:10684"/>
        <dbReference type="Rhea" id="RHEA-COMP:10136"/>
        <dbReference type="Rhea" id="RHEA-COMP:20101"/>
        <dbReference type="ChEBI" id="CHEBI:15377"/>
        <dbReference type="ChEBI" id="CHEBI:43474"/>
        <dbReference type="ChEBI" id="CHEBI:46858"/>
        <dbReference type="ChEBI" id="CHEBI:61978"/>
        <dbReference type="EC" id="3.1.3.48"/>
    </reaction>
</comment>
<dbReference type="SMART" id="SM00404">
    <property type="entry name" value="PTPc_motif"/>
    <property type="match status" value="1"/>
</dbReference>